<dbReference type="Gene3D" id="3.20.20.70">
    <property type="entry name" value="Aldolase class I"/>
    <property type="match status" value="1"/>
</dbReference>
<evidence type="ECO:0000256" key="3">
    <source>
        <dbReference type="ARBA" id="ARBA00022723"/>
    </source>
</evidence>
<reference evidence="8" key="1">
    <citation type="journal article" date="2022" name="Int. J. Syst. Evol. Microbiol.">
        <title>Anaeromyxobacter oryzae sp. nov., Anaeromyxobacter diazotrophicus sp. nov. and Anaeromyxobacter paludicola sp. nov., isolated from paddy soils.</title>
        <authorList>
            <person name="Itoh H."/>
            <person name="Xu Z."/>
            <person name="Mise K."/>
            <person name="Masuda Y."/>
            <person name="Ushijima N."/>
            <person name="Hayakawa C."/>
            <person name="Shiratori Y."/>
            <person name="Senoo K."/>
        </authorList>
    </citation>
    <scope>NUCLEOTIDE SEQUENCE [LARGE SCALE GENOMIC DNA]</scope>
    <source>
        <strain evidence="8">Red232</strain>
    </source>
</reference>
<keyword evidence="3" id="KW-0479">Metal-binding</keyword>
<accession>A0ABM7WS09</accession>
<organism evidence="7 8">
    <name type="scientific">Anaeromyxobacter oryzae</name>
    <dbReference type="NCBI Taxonomy" id="2918170"/>
    <lineage>
        <taxon>Bacteria</taxon>
        <taxon>Pseudomonadati</taxon>
        <taxon>Myxococcota</taxon>
        <taxon>Myxococcia</taxon>
        <taxon>Myxococcales</taxon>
        <taxon>Cystobacterineae</taxon>
        <taxon>Anaeromyxobacteraceae</taxon>
        <taxon>Anaeromyxobacter</taxon>
    </lineage>
</organism>
<dbReference type="PANTHER" id="PTHR11228">
    <property type="entry name" value="RADICAL SAM DOMAIN PROTEIN"/>
    <property type="match status" value="1"/>
</dbReference>
<evidence type="ECO:0000256" key="4">
    <source>
        <dbReference type="ARBA" id="ARBA00023004"/>
    </source>
</evidence>
<evidence type="ECO:0000256" key="2">
    <source>
        <dbReference type="ARBA" id="ARBA00022691"/>
    </source>
</evidence>
<dbReference type="InterPro" id="IPR050377">
    <property type="entry name" value="Radical_SAM_PqqE_MftC-like"/>
</dbReference>
<dbReference type="PROSITE" id="PS51918">
    <property type="entry name" value="RADICAL_SAM"/>
    <property type="match status" value="1"/>
</dbReference>
<dbReference type="SUPFAM" id="SSF102114">
    <property type="entry name" value="Radical SAM enzymes"/>
    <property type="match status" value="1"/>
</dbReference>
<evidence type="ECO:0000313" key="8">
    <source>
        <dbReference type="Proteomes" id="UP001162891"/>
    </source>
</evidence>
<keyword evidence="5" id="KW-0411">Iron-sulfur</keyword>
<proteinExistence type="predicted"/>
<feature type="domain" description="Radical SAM core" evidence="6">
    <location>
        <begin position="84"/>
        <end position="318"/>
    </location>
</feature>
<dbReference type="EMBL" id="AP025591">
    <property type="protein sequence ID" value="BDG02244.1"/>
    <property type="molecule type" value="Genomic_DNA"/>
</dbReference>
<dbReference type="InterPro" id="IPR007197">
    <property type="entry name" value="rSAM"/>
</dbReference>
<dbReference type="InterPro" id="IPR058240">
    <property type="entry name" value="rSAM_sf"/>
</dbReference>
<evidence type="ECO:0000259" key="6">
    <source>
        <dbReference type="PROSITE" id="PS51918"/>
    </source>
</evidence>
<dbReference type="CDD" id="cd01335">
    <property type="entry name" value="Radical_SAM"/>
    <property type="match status" value="1"/>
</dbReference>
<name>A0ABM7WS09_9BACT</name>
<dbReference type="Pfam" id="PF04055">
    <property type="entry name" value="Radical_SAM"/>
    <property type="match status" value="1"/>
</dbReference>
<evidence type="ECO:0000256" key="1">
    <source>
        <dbReference type="ARBA" id="ARBA00001966"/>
    </source>
</evidence>
<dbReference type="RefSeq" id="WP_248359713.1">
    <property type="nucleotide sequence ID" value="NZ_AP025591.1"/>
</dbReference>
<gene>
    <name evidence="7" type="ORF">AMOR_12400</name>
</gene>
<protein>
    <submittedName>
        <fullName evidence="7">Radical SAM/SPASM domain-containing protein</fullName>
    </submittedName>
</protein>
<dbReference type="SFLD" id="SFLDS00029">
    <property type="entry name" value="Radical_SAM"/>
    <property type="match status" value="1"/>
</dbReference>
<dbReference type="PANTHER" id="PTHR11228:SF7">
    <property type="entry name" value="PQQA PEPTIDE CYCLASE"/>
    <property type="match status" value="1"/>
</dbReference>
<evidence type="ECO:0000256" key="5">
    <source>
        <dbReference type="ARBA" id="ARBA00023014"/>
    </source>
</evidence>
<dbReference type="NCBIfam" id="TIGR04085">
    <property type="entry name" value="rSAM_more_4Fe4S"/>
    <property type="match status" value="1"/>
</dbReference>
<keyword evidence="2" id="KW-0949">S-adenosyl-L-methionine</keyword>
<comment type="cofactor">
    <cofactor evidence="1">
        <name>[4Fe-4S] cluster</name>
        <dbReference type="ChEBI" id="CHEBI:49883"/>
    </cofactor>
</comment>
<dbReference type="InterPro" id="IPR013785">
    <property type="entry name" value="Aldolase_TIM"/>
</dbReference>
<dbReference type="InterPro" id="IPR023885">
    <property type="entry name" value="4Fe4S-binding_SPASM_dom"/>
</dbReference>
<keyword evidence="8" id="KW-1185">Reference proteome</keyword>
<evidence type="ECO:0000313" key="7">
    <source>
        <dbReference type="EMBL" id="BDG02244.1"/>
    </source>
</evidence>
<dbReference type="Proteomes" id="UP001162891">
    <property type="component" value="Chromosome"/>
</dbReference>
<dbReference type="SFLD" id="SFLDG01067">
    <property type="entry name" value="SPASM/twitch_domain_containing"/>
    <property type="match status" value="1"/>
</dbReference>
<sequence>MRLSRSTIVAPIPGTARALLVQPLSGQAAVVAAEDAAALAGLAGGGALPPALPEETLRAAAFVVDSEDEDRALEARARADWAMEAARTPTQLVVVPGFGCNLACTYCYQEPFDPAARALVAPEVIDAFFAYVDARHAADAPRPYVTLFGGEPLRDTPAHHDRIGRYLDGAARRGLEIAVVTNGFDLEAFLPALAAGPVKEVQVTLDGPRPVHDARRPHASGGGTFDRVVAGIEGLVAAGIPVNLRVVADRRNLPALPALAELAAAKGWLELPASRFKTQVGRNYELFGCASRQRREDLFDRVELWARYLELAEAHPILRRFHRPRFHGLGHLAETGELPAPNFDACPATKKEWAFGPDGSVYGCTATVGHPAHVLGRFHPEIVLDKAAIGAWRNRSTLTIPRCRACALAPVCGGGCGAIAWDQAATPLAPDCRPVVELYGIGARYHGLDT</sequence>
<keyword evidence="4" id="KW-0408">Iron</keyword>